<dbReference type="AlphaFoldDB" id="A0A1J4IZ97"/>
<dbReference type="EC" id="5.3.4.1" evidence="4"/>
<name>A0A1J4IZ97_9EUKA</name>
<evidence type="ECO:0000256" key="7">
    <source>
        <dbReference type="ARBA" id="ARBA00023284"/>
    </source>
</evidence>
<feature type="chain" id="PRO_5012859680" description="protein disulfide-isomerase" evidence="9">
    <location>
        <begin position="21"/>
        <end position="489"/>
    </location>
</feature>
<dbReference type="GO" id="GO:0006457">
    <property type="term" value="P:protein folding"/>
    <property type="evidence" value="ECO:0007669"/>
    <property type="project" value="TreeGrafter"/>
</dbReference>
<dbReference type="PANTHER" id="PTHR18929:SF132">
    <property type="entry name" value="PROTEIN DISULFIDE-ISOMERASE A3"/>
    <property type="match status" value="1"/>
</dbReference>
<comment type="similarity">
    <text evidence="3">Belongs to the protein disulfide isomerase family.</text>
</comment>
<evidence type="ECO:0000256" key="5">
    <source>
        <dbReference type="ARBA" id="ARBA00022824"/>
    </source>
</evidence>
<dbReference type="OrthoDB" id="427280at2759"/>
<dbReference type="InterPro" id="IPR036249">
    <property type="entry name" value="Thioredoxin-like_sf"/>
</dbReference>
<dbReference type="Proteomes" id="UP000179807">
    <property type="component" value="Unassembled WGS sequence"/>
</dbReference>
<evidence type="ECO:0000256" key="6">
    <source>
        <dbReference type="ARBA" id="ARBA00023235"/>
    </source>
</evidence>
<comment type="caution">
    <text evidence="11">The sequence shown here is derived from an EMBL/GenBank/DDBJ whole genome shotgun (WGS) entry which is preliminary data.</text>
</comment>
<dbReference type="RefSeq" id="XP_068345817.1">
    <property type="nucleotide sequence ID" value="XM_068513530.1"/>
</dbReference>
<proteinExistence type="inferred from homology"/>
<dbReference type="GO" id="GO:0005788">
    <property type="term" value="C:endoplasmic reticulum lumen"/>
    <property type="evidence" value="ECO:0007669"/>
    <property type="project" value="UniProtKB-SubCell"/>
</dbReference>
<accession>A0A1J4IZ97</accession>
<keyword evidence="6" id="KW-0413">Isomerase</keyword>
<feature type="region of interest" description="Disordered" evidence="8">
    <location>
        <begin position="462"/>
        <end position="489"/>
    </location>
</feature>
<evidence type="ECO:0000256" key="3">
    <source>
        <dbReference type="ARBA" id="ARBA00006347"/>
    </source>
</evidence>
<keyword evidence="9" id="KW-0732">Signal</keyword>
<sequence>MFSLLLFLLGIRIKAPVGESANLPYLNAKELASELKKNKNSIVFFVDQYTDLEFADYAIHEYKEEVKFIRADLSDGHQYNCKFSPCIVPFQKKNPSPVVPAPLQPAQFLLWVKNSLTPGFISVESAGHLHRLLTGHKPLVFSVDQKGRNKKIPANYTIYSTTADLFKTFNVTIEKGYYLFRPSDHELLPIKDGDFAKILAEPKIFDINDLNPKLRPYMAGYMIDENDAESCRTEIEILKKLADKYSDKIQFTTLFGRPSELYKKASDLMTLPTPYFFVFNTSDIEGGRWLIYKKDKVNDFSFVDHFVKGILDDTEFFTVISEDIPIYSPDEHFRKIVADNFEDLVLNSNDDVLVAFTAPWCHHCKDLKPVLNETATLLKDTHAKIYYMDGSLNDIPEAVPSVDGYPTMYFWPAGKKEEEPIKYSGIRRFKDVLNFVVNKSTNSIEVPQHNETEISERIRLIQHPPTPVPEAEFGEDESEFPSDTEIENE</sequence>
<keyword evidence="12" id="KW-1185">Reference proteome</keyword>
<dbReference type="Gene3D" id="3.40.30.10">
    <property type="entry name" value="Glutaredoxin"/>
    <property type="match status" value="1"/>
</dbReference>
<dbReference type="SUPFAM" id="SSF52833">
    <property type="entry name" value="Thioredoxin-like"/>
    <property type="match status" value="1"/>
</dbReference>
<evidence type="ECO:0000256" key="4">
    <source>
        <dbReference type="ARBA" id="ARBA00012723"/>
    </source>
</evidence>
<reference evidence="11" key="1">
    <citation type="submission" date="2016-10" db="EMBL/GenBank/DDBJ databases">
        <authorList>
            <person name="Benchimol M."/>
            <person name="Almeida L.G."/>
            <person name="Vasconcelos A.T."/>
            <person name="Perreira-Neves A."/>
            <person name="Rosa I.A."/>
            <person name="Tasca T."/>
            <person name="Bogo M.R."/>
            <person name="de Souza W."/>
        </authorList>
    </citation>
    <scope>NUCLEOTIDE SEQUENCE [LARGE SCALE GENOMIC DNA]</scope>
    <source>
        <strain evidence="11">K</strain>
    </source>
</reference>
<dbReference type="Pfam" id="PF00085">
    <property type="entry name" value="Thioredoxin"/>
    <property type="match status" value="1"/>
</dbReference>
<dbReference type="GO" id="GO:0003756">
    <property type="term" value="F:protein disulfide isomerase activity"/>
    <property type="evidence" value="ECO:0007669"/>
    <property type="project" value="UniProtKB-EC"/>
</dbReference>
<protein>
    <recommendedName>
        <fullName evidence="4">protein disulfide-isomerase</fullName>
        <ecNumber evidence="4">5.3.4.1</ecNumber>
    </recommendedName>
</protein>
<evidence type="ECO:0000256" key="1">
    <source>
        <dbReference type="ARBA" id="ARBA00001182"/>
    </source>
</evidence>
<feature type="domain" description="Thioredoxin" evidence="10">
    <location>
        <begin position="291"/>
        <end position="441"/>
    </location>
</feature>
<dbReference type="EMBL" id="MLAK01001480">
    <property type="protein sequence ID" value="OHS92680.1"/>
    <property type="molecule type" value="Genomic_DNA"/>
</dbReference>
<gene>
    <name evidence="11" type="ORF">TRFO_41007</name>
</gene>
<keyword evidence="5" id="KW-0256">Endoplasmic reticulum</keyword>
<feature type="signal peptide" evidence="9">
    <location>
        <begin position="1"/>
        <end position="20"/>
    </location>
</feature>
<evidence type="ECO:0000256" key="8">
    <source>
        <dbReference type="SAM" id="MobiDB-lite"/>
    </source>
</evidence>
<dbReference type="InterPro" id="IPR013766">
    <property type="entry name" value="Thioredoxin_domain"/>
</dbReference>
<dbReference type="PROSITE" id="PS51352">
    <property type="entry name" value="THIOREDOXIN_2"/>
    <property type="match status" value="1"/>
</dbReference>
<evidence type="ECO:0000313" key="11">
    <source>
        <dbReference type="EMBL" id="OHS92680.1"/>
    </source>
</evidence>
<dbReference type="GeneID" id="94848234"/>
<evidence type="ECO:0000256" key="9">
    <source>
        <dbReference type="SAM" id="SignalP"/>
    </source>
</evidence>
<organism evidence="11 12">
    <name type="scientific">Tritrichomonas foetus</name>
    <dbReference type="NCBI Taxonomy" id="1144522"/>
    <lineage>
        <taxon>Eukaryota</taxon>
        <taxon>Metamonada</taxon>
        <taxon>Parabasalia</taxon>
        <taxon>Tritrichomonadida</taxon>
        <taxon>Tritrichomonadidae</taxon>
        <taxon>Tritrichomonas</taxon>
    </lineage>
</organism>
<dbReference type="GO" id="GO:0034976">
    <property type="term" value="P:response to endoplasmic reticulum stress"/>
    <property type="evidence" value="ECO:0007669"/>
    <property type="project" value="TreeGrafter"/>
</dbReference>
<comment type="catalytic activity">
    <reaction evidence="1">
        <text>Catalyzes the rearrangement of -S-S- bonds in proteins.</text>
        <dbReference type="EC" id="5.3.4.1"/>
    </reaction>
</comment>
<comment type="subcellular location">
    <subcellularLocation>
        <location evidence="2">Endoplasmic reticulum lumen</location>
    </subcellularLocation>
</comment>
<dbReference type="PANTHER" id="PTHR18929">
    <property type="entry name" value="PROTEIN DISULFIDE ISOMERASE"/>
    <property type="match status" value="1"/>
</dbReference>
<evidence type="ECO:0000256" key="2">
    <source>
        <dbReference type="ARBA" id="ARBA00004319"/>
    </source>
</evidence>
<feature type="compositionally biased region" description="Acidic residues" evidence="8">
    <location>
        <begin position="472"/>
        <end position="489"/>
    </location>
</feature>
<evidence type="ECO:0000313" key="12">
    <source>
        <dbReference type="Proteomes" id="UP000179807"/>
    </source>
</evidence>
<keyword evidence="7" id="KW-0676">Redox-active center</keyword>
<dbReference type="VEuPathDB" id="TrichDB:TRFO_41007"/>
<evidence type="ECO:0000259" key="10">
    <source>
        <dbReference type="PROSITE" id="PS51352"/>
    </source>
</evidence>